<evidence type="ECO:0000313" key="19">
    <source>
        <dbReference type="Proteomes" id="UP000268093"/>
    </source>
</evidence>
<dbReference type="UniPathway" id="UPA00143"/>
<feature type="region of interest" description="Disordered" evidence="15">
    <location>
        <begin position="481"/>
        <end position="500"/>
    </location>
</feature>
<dbReference type="GO" id="GO:0005634">
    <property type="term" value="C:nucleus"/>
    <property type="evidence" value="ECO:0007669"/>
    <property type="project" value="UniProtKB-SubCell"/>
</dbReference>
<keyword evidence="9" id="KW-0833">Ubl conjugation pathway</keyword>
<dbReference type="GO" id="GO:0097505">
    <property type="term" value="C:Rad6-Rad18 complex"/>
    <property type="evidence" value="ECO:0007669"/>
    <property type="project" value="TreeGrafter"/>
</dbReference>
<evidence type="ECO:0000256" key="7">
    <source>
        <dbReference type="ARBA" id="ARBA00022763"/>
    </source>
</evidence>
<feature type="compositionally biased region" description="Basic and acidic residues" evidence="15">
    <location>
        <begin position="430"/>
        <end position="441"/>
    </location>
</feature>
<dbReference type="GO" id="GO:0008270">
    <property type="term" value="F:zinc ion binding"/>
    <property type="evidence" value="ECO:0007669"/>
    <property type="project" value="UniProtKB-KW"/>
</dbReference>
<feature type="domain" description="SAP" evidence="16">
    <location>
        <begin position="274"/>
        <end position="308"/>
    </location>
</feature>
<evidence type="ECO:0000256" key="3">
    <source>
        <dbReference type="ARBA" id="ARBA00004906"/>
    </source>
</evidence>
<evidence type="ECO:0000313" key="18">
    <source>
        <dbReference type="EMBL" id="RUP48540.1"/>
    </source>
</evidence>
<keyword evidence="6" id="KW-0479">Metal-binding</keyword>
<dbReference type="GO" id="GO:0006281">
    <property type="term" value="P:DNA repair"/>
    <property type="evidence" value="ECO:0007669"/>
    <property type="project" value="UniProtKB-KW"/>
</dbReference>
<comment type="caution">
    <text evidence="18">The sequence shown here is derived from an EMBL/GenBank/DDBJ whole genome shotgun (WGS) entry which is preliminary data.</text>
</comment>
<evidence type="ECO:0000256" key="11">
    <source>
        <dbReference type="ARBA" id="ARBA00023125"/>
    </source>
</evidence>
<keyword evidence="19" id="KW-1185">Reference proteome</keyword>
<comment type="subcellular location">
    <subcellularLocation>
        <location evidence="2">Nucleus</location>
    </subcellularLocation>
</comment>
<organism evidence="18 19">
    <name type="scientific">Jimgerdemannia flammicorona</name>
    <dbReference type="NCBI Taxonomy" id="994334"/>
    <lineage>
        <taxon>Eukaryota</taxon>
        <taxon>Fungi</taxon>
        <taxon>Fungi incertae sedis</taxon>
        <taxon>Mucoromycota</taxon>
        <taxon>Mucoromycotina</taxon>
        <taxon>Endogonomycetes</taxon>
        <taxon>Endogonales</taxon>
        <taxon>Endogonaceae</taxon>
        <taxon>Jimgerdemannia</taxon>
    </lineage>
</organism>
<keyword evidence="11" id="KW-0238">DNA-binding</keyword>
<dbReference type="OrthoDB" id="9049620at2759"/>
<keyword evidence="5" id="KW-0808">Transferase</keyword>
<keyword evidence="13" id="KW-0539">Nucleus</keyword>
<dbReference type="PROSITE" id="PS51908">
    <property type="entry name" value="ZF_UBZ4"/>
    <property type="match status" value="1"/>
</dbReference>
<dbReference type="PANTHER" id="PTHR14134:SF2">
    <property type="entry name" value="E3 UBIQUITIN-PROTEIN LIGASE RAD18"/>
    <property type="match status" value="1"/>
</dbReference>
<evidence type="ECO:0000256" key="14">
    <source>
        <dbReference type="PROSITE-ProRule" id="PRU01256"/>
    </source>
</evidence>
<evidence type="ECO:0000256" key="8">
    <source>
        <dbReference type="ARBA" id="ARBA00022771"/>
    </source>
</evidence>
<dbReference type="Proteomes" id="UP000268093">
    <property type="component" value="Unassembled WGS sequence"/>
</dbReference>
<feature type="compositionally biased region" description="Low complexity" evidence="15">
    <location>
        <begin position="16"/>
        <end position="29"/>
    </location>
</feature>
<evidence type="ECO:0000256" key="13">
    <source>
        <dbReference type="ARBA" id="ARBA00023242"/>
    </source>
</evidence>
<dbReference type="GO" id="GO:0003697">
    <property type="term" value="F:single-stranded DNA binding"/>
    <property type="evidence" value="ECO:0007669"/>
    <property type="project" value="InterPro"/>
</dbReference>
<feature type="region of interest" description="Disordered" evidence="15">
    <location>
        <begin position="411"/>
        <end position="453"/>
    </location>
</feature>
<keyword evidence="10" id="KW-0862">Zinc</keyword>
<evidence type="ECO:0000256" key="1">
    <source>
        <dbReference type="ARBA" id="ARBA00000900"/>
    </source>
</evidence>
<feature type="compositionally biased region" description="Low complexity" evidence="15">
    <location>
        <begin position="244"/>
        <end position="255"/>
    </location>
</feature>
<feature type="compositionally biased region" description="Polar residues" evidence="15">
    <location>
        <begin position="89"/>
        <end position="101"/>
    </location>
</feature>
<dbReference type="InterPro" id="IPR006642">
    <property type="entry name" value="Rad18_UBZ4"/>
</dbReference>
<sequence>MFVLPLRELLLDLEKSQPTTPPEQTSTSTAPISAPPTKPRTRFSEASTPSSSLPKSPPTPKRTRLKRNTSNQEETVKESADILDADNFVDTTAGSQASQKLTRPKTAVPATRQQGTATRQQGTPTTGNGRASAGGFRDLQPTGMCPISSIPTMPRERISYESLVLCPICERNIAARDVNAHLDRTCAESQPTKVANAAISAASTVTVKSETMAKSALSSLSIQAQSQLGPSTVTVKSETMAKSTSSSLSIQAQSQLGPSRNQVNMGKKPVKIVYNMYKELALRKLMRDLGLPEHGDRNLLQERHREYINIYNSNLDSLLPKDLREMLRELDAWERDYVSSREAQRANGTNGGKSMAGKGEVEEHNILFLAYYCYCTTVHNIILNFVLPFDQLHPRFSLSQRKYADQFANLITQAKPKPNPKTHSPPTAPDETRNKRPRLDVDQTAVSELDTNSTSQLARIRAITNSLVQARESSAVGVNPMAVVPLSPPQESGPGPSAGE</sequence>
<protein>
    <recommendedName>
        <fullName evidence="4">RING-type E3 ubiquitin transferase</fullName>
        <ecNumber evidence="4">2.3.2.27</ecNumber>
    </recommendedName>
</protein>
<evidence type="ECO:0000256" key="15">
    <source>
        <dbReference type="SAM" id="MobiDB-lite"/>
    </source>
</evidence>
<reference evidence="18 19" key="1">
    <citation type="journal article" date="2018" name="New Phytol.">
        <title>Phylogenomics of Endogonaceae and evolution of mycorrhizas within Mucoromycota.</title>
        <authorList>
            <person name="Chang Y."/>
            <person name="Desiro A."/>
            <person name="Na H."/>
            <person name="Sandor L."/>
            <person name="Lipzen A."/>
            <person name="Clum A."/>
            <person name="Barry K."/>
            <person name="Grigoriev I.V."/>
            <person name="Martin F.M."/>
            <person name="Stajich J.E."/>
            <person name="Smith M.E."/>
            <person name="Bonito G."/>
            <person name="Spatafora J.W."/>
        </authorList>
    </citation>
    <scope>NUCLEOTIDE SEQUENCE [LARGE SCALE GENOMIC DNA]</scope>
    <source>
        <strain evidence="18 19">GMNB39</strain>
    </source>
</reference>
<name>A0A433DCG6_9FUNG</name>
<dbReference type="InterPro" id="IPR003034">
    <property type="entry name" value="SAP_dom"/>
</dbReference>
<evidence type="ECO:0000259" key="16">
    <source>
        <dbReference type="PROSITE" id="PS50800"/>
    </source>
</evidence>
<feature type="region of interest" description="Disordered" evidence="15">
    <location>
        <begin position="244"/>
        <end position="263"/>
    </location>
</feature>
<feature type="domain" description="UBZ4-type" evidence="17">
    <location>
        <begin position="163"/>
        <end position="191"/>
    </location>
</feature>
<evidence type="ECO:0000256" key="12">
    <source>
        <dbReference type="ARBA" id="ARBA00023204"/>
    </source>
</evidence>
<dbReference type="EMBL" id="RBNI01003258">
    <property type="protein sequence ID" value="RUP48540.1"/>
    <property type="molecule type" value="Genomic_DNA"/>
</dbReference>
<dbReference type="GO" id="GO:0006513">
    <property type="term" value="P:protein monoubiquitination"/>
    <property type="evidence" value="ECO:0007669"/>
    <property type="project" value="InterPro"/>
</dbReference>
<evidence type="ECO:0000256" key="6">
    <source>
        <dbReference type="ARBA" id="ARBA00022723"/>
    </source>
</evidence>
<feature type="region of interest" description="Disordered" evidence="15">
    <location>
        <begin position="13"/>
        <end position="143"/>
    </location>
</feature>
<gene>
    <name evidence="18" type="ORF">BC936DRAFT_144427</name>
</gene>
<dbReference type="PANTHER" id="PTHR14134">
    <property type="entry name" value="E3 UBIQUITIN-PROTEIN LIGASE RAD18"/>
    <property type="match status" value="1"/>
</dbReference>
<feature type="compositionally biased region" description="Low complexity" evidence="15">
    <location>
        <begin position="109"/>
        <end position="126"/>
    </location>
</feature>
<proteinExistence type="predicted"/>
<accession>A0A433DCG6</accession>
<dbReference type="GO" id="GO:0061630">
    <property type="term" value="F:ubiquitin protein ligase activity"/>
    <property type="evidence" value="ECO:0007669"/>
    <property type="project" value="UniProtKB-EC"/>
</dbReference>
<evidence type="ECO:0000256" key="5">
    <source>
        <dbReference type="ARBA" id="ARBA00022679"/>
    </source>
</evidence>
<dbReference type="GO" id="GO:0006301">
    <property type="term" value="P:DNA damage tolerance"/>
    <property type="evidence" value="ECO:0007669"/>
    <property type="project" value="InterPro"/>
</dbReference>
<evidence type="ECO:0000259" key="17">
    <source>
        <dbReference type="PROSITE" id="PS51908"/>
    </source>
</evidence>
<comment type="catalytic activity">
    <reaction evidence="1">
        <text>S-ubiquitinyl-[E2 ubiquitin-conjugating enzyme]-L-cysteine + [acceptor protein]-L-lysine = [E2 ubiquitin-conjugating enzyme]-L-cysteine + N(6)-ubiquitinyl-[acceptor protein]-L-lysine.</text>
        <dbReference type="EC" id="2.3.2.27"/>
    </reaction>
</comment>
<dbReference type="PROSITE" id="PS50800">
    <property type="entry name" value="SAP"/>
    <property type="match status" value="1"/>
</dbReference>
<evidence type="ECO:0000256" key="4">
    <source>
        <dbReference type="ARBA" id="ARBA00012483"/>
    </source>
</evidence>
<evidence type="ECO:0000256" key="2">
    <source>
        <dbReference type="ARBA" id="ARBA00004123"/>
    </source>
</evidence>
<dbReference type="AlphaFoldDB" id="A0A433DCG6"/>
<evidence type="ECO:0000256" key="9">
    <source>
        <dbReference type="ARBA" id="ARBA00022786"/>
    </source>
</evidence>
<comment type="pathway">
    <text evidence="3">Protein modification; protein ubiquitination.</text>
</comment>
<keyword evidence="12 14" id="KW-0234">DNA repair</keyword>
<dbReference type="InterPro" id="IPR039577">
    <property type="entry name" value="Rad18"/>
</dbReference>
<feature type="compositionally biased region" description="Polar residues" evidence="15">
    <location>
        <begin position="444"/>
        <end position="453"/>
    </location>
</feature>
<keyword evidence="7 14" id="KW-0227">DNA damage</keyword>
<evidence type="ECO:0000256" key="10">
    <source>
        <dbReference type="ARBA" id="ARBA00022833"/>
    </source>
</evidence>
<keyword evidence="8 14" id="KW-0863">Zinc-finger</keyword>
<dbReference type="EC" id="2.3.2.27" evidence="4"/>